<dbReference type="PROSITE" id="PS50023">
    <property type="entry name" value="LIM_DOMAIN_2"/>
    <property type="match status" value="1"/>
</dbReference>
<feature type="non-terminal residue" evidence="7">
    <location>
        <position position="1"/>
    </location>
</feature>
<feature type="compositionally biased region" description="Acidic residues" evidence="5">
    <location>
        <begin position="108"/>
        <end position="127"/>
    </location>
</feature>
<feature type="compositionally biased region" description="Polar residues" evidence="5">
    <location>
        <begin position="441"/>
        <end position="459"/>
    </location>
</feature>
<dbReference type="Proteomes" id="UP000681722">
    <property type="component" value="Unassembled WGS sequence"/>
</dbReference>
<name>A0A815WA99_9BILA</name>
<feature type="region of interest" description="Disordered" evidence="5">
    <location>
        <begin position="96"/>
        <end position="156"/>
    </location>
</feature>
<keyword evidence="3 4" id="KW-0440">LIM domain</keyword>
<evidence type="ECO:0000313" key="8">
    <source>
        <dbReference type="EMBL" id="CAF4400989.1"/>
    </source>
</evidence>
<dbReference type="Proteomes" id="UP000663829">
    <property type="component" value="Unassembled WGS sequence"/>
</dbReference>
<comment type="caution">
    <text evidence="7">The sequence shown here is derived from an EMBL/GenBank/DDBJ whole genome shotgun (WGS) entry which is preliminary data.</text>
</comment>
<gene>
    <name evidence="7" type="ORF">GPM918_LOCUS38609</name>
    <name evidence="8" type="ORF">SRO942_LOCUS39446</name>
</gene>
<feature type="non-terminal residue" evidence="7">
    <location>
        <position position="459"/>
    </location>
</feature>
<dbReference type="Pfam" id="PF00412">
    <property type="entry name" value="LIM"/>
    <property type="match status" value="1"/>
</dbReference>
<feature type="region of interest" description="Disordered" evidence="5">
    <location>
        <begin position="309"/>
        <end position="335"/>
    </location>
</feature>
<dbReference type="EMBL" id="CAJNOQ010025823">
    <property type="protein sequence ID" value="CAF1540661.1"/>
    <property type="molecule type" value="Genomic_DNA"/>
</dbReference>
<dbReference type="PROSITE" id="PS00478">
    <property type="entry name" value="LIM_DOMAIN_1"/>
    <property type="match status" value="1"/>
</dbReference>
<evidence type="ECO:0000256" key="3">
    <source>
        <dbReference type="ARBA" id="ARBA00023038"/>
    </source>
</evidence>
<evidence type="ECO:0000313" key="7">
    <source>
        <dbReference type="EMBL" id="CAF1540661.1"/>
    </source>
</evidence>
<reference evidence="7" key="1">
    <citation type="submission" date="2021-02" db="EMBL/GenBank/DDBJ databases">
        <authorList>
            <person name="Nowell W R."/>
        </authorList>
    </citation>
    <scope>NUCLEOTIDE SEQUENCE</scope>
</reference>
<feature type="region of interest" description="Disordered" evidence="5">
    <location>
        <begin position="417"/>
        <end position="459"/>
    </location>
</feature>
<protein>
    <recommendedName>
        <fullName evidence="6">LIM zinc-binding domain-containing protein</fullName>
    </recommendedName>
</protein>
<dbReference type="InterPro" id="IPR001781">
    <property type="entry name" value="Znf_LIM"/>
</dbReference>
<keyword evidence="9" id="KW-1185">Reference proteome</keyword>
<evidence type="ECO:0000259" key="6">
    <source>
        <dbReference type="PROSITE" id="PS50023"/>
    </source>
</evidence>
<accession>A0A815WA99</accession>
<keyword evidence="1 4" id="KW-0479">Metal-binding</keyword>
<sequence>LENKLKLSFDDNGKTVKNKIENQISHVEQQIPYSLNPSQKLLVANSSRTNERASFSLEATLDQERQFSKKLNGNVQQEKDDDDGSSDEIVYSCALSEENETSSNSSMDDNELSDQDDDSLPLDDDDDSVLKSDTSKSNSNGVSHFQPIESTHEESQRKTIFSIDSGHVVSDSPSDLSPCTSPSWKKIPVSNIPSKIILSNRFNSTYFRSPCLKCGSSTYSDDVVSVEKYNFHKHCIICSICGKMLRENEYTLFDKANDGTIQFYCTLDFCKRRLKQVQTNIATNIQNEKEQLHLSESSRLYPKLSYCEKDNADNKNRRNTTTLTTSPSTITSSIPQQSLSTSWSSSFRLYPSLTDALSKKSHPLNFVKLPYTDNNGENNNEHQRSLFNTNIGFEKSEMFAESTAELTQHLAATTLNKTSDSKQRFKRRSRDRPDTPPMLQTVINKTQHSSSNQQSEFDQ</sequence>
<evidence type="ECO:0000256" key="1">
    <source>
        <dbReference type="ARBA" id="ARBA00022723"/>
    </source>
</evidence>
<organism evidence="7 9">
    <name type="scientific">Didymodactylos carnosus</name>
    <dbReference type="NCBI Taxonomy" id="1234261"/>
    <lineage>
        <taxon>Eukaryota</taxon>
        <taxon>Metazoa</taxon>
        <taxon>Spiralia</taxon>
        <taxon>Gnathifera</taxon>
        <taxon>Rotifera</taxon>
        <taxon>Eurotatoria</taxon>
        <taxon>Bdelloidea</taxon>
        <taxon>Philodinida</taxon>
        <taxon>Philodinidae</taxon>
        <taxon>Didymodactylos</taxon>
    </lineage>
</organism>
<evidence type="ECO:0000256" key="2">
    <source>
        <dbReference type="ARBA" id="ARBA00022833"/>
    </source>
</evidence>
<evidence type="ECO:0000256" key="4">
    <source>
        <dbReference type="PROSITE-ProRule" id="PRU00125"/>
    </source>
</evidence>
<feature type="domain" description="LIM zinc-binding" evidence="6">
    <location>
        <begin position="209"/>
        <end position="275"/>
    </location>
</feature>
<dbReference type="EMBL" id="CAJOBC010091456">
    <property type="protein sequence ID" value="CAF4400989.1"/>
    <property type="molecule type" value="Genomic_DNA"/>
</dbReference>
<evidence type="ECO:0000313" key="9">
    <source>
        <dbReference type="Proteomes" id="UP000663829"/>
    </source>
</evidence>
<dbReference type="CDD" id="cd08368">
    <property type="entry name" value="LIM"/>
    <property type="match status" value="1"/>
</dbReference>
<evidence type="ECO:0000256" key="5">
    <source>
        <dbReference type="SAM" id="MobiDB-lite"/>
    </source>
</evidence>
<dbReference type="GO" id="GO:0046872">
    <property type="term" value="F:metal ion binding"/>
    <property type="evidence" value="ECO:0007669"/>
    <property type="project" value="UniProtKB-KW"/>
</dbReference>
<dbReference type="Gene3D" id="2.10.110.10">
    <property type="entry name" value="Cysteine Rich Protein"/>
    <property type="match status" value="1"/>
</dbReference>
<feature type="compositionally biased region" description="Low complexity" evidence="5">
    <location>
        <begin position="320"/>
        <end position="335"/>
    </location>
</feature>
<feature type="region of interest" description="Disordered" evidence="5">
    <location>
        <begin position="68"/>
        <end position="87"/>
    </location>
</feature>
<keyword evidence="2 4" id="KW-0862">Zinc</keyword>
<dbReference type="OrthoDB" id="10048027at2759"/>
<dbReference type="AlphaFoldDB" id="A0A815WA99"/>
<proteinExistence type="predicted"/>